<gene>
    <name evidence="1" type="ORF">GRF29_161g246338</name>
</gene>
<reference evidence="1 2" key="1">
    <citation type="submission" date="2021-02" db="EMBL/GenBank/DDBJ databases">
        <title>Genome assembly of Pseudopithomyces chartarum.</title>
        <authorList>
            <person name="Jauregui R."/>
            <person name="Singh J."/>
            <person name="Voisey C."/>
        </authorList>
    </citation>
    <scope>NUCLEOTIDE SEQUENCE [LARGE SCALE GENOMIC DNA]</scope>
    <source>
        <strain evidence="1 2">AGR01</strain>
    </source>
</reference>
<accession>A0AAN6LQT6</accession>
<dbReference type="AlphaFoldDB" id="A0AAN6LQT6"/>
<protein>
    <submittedName>
        <fullName evidence="1">Uncharacterized protein</fullName>
    </submittedName>
</protein>
<dbReference type="EMBL" id="WVTA01000014">
    <property type="protein sequence ID" value="KAK3202124.1"/>
    <property type="molecule type" value="Genomic_DNA"/>
</dbReference>
<comment type="caution">
    <text evidence="1">The sequence shown here is derived from an EMBL/GenBank/DDBJ whole genome shotgun (WGS) entry which is preliminary data.</text>
</comment>
<organism evidence="1 2">
    <name type="scientific">Pseudopithomyces chartarum</name>
    <dbReference type="NCBI Taxonomy" id="1892770"/>
    <lineage>
        <taxon>Eukaryota</taxon>
        <taxon>Fungi</taxon>
        <taxon>Dikarya</taxon>
        <taxon>Ascomycota</taxon>
        <taxon>Pezizomycotina</taxon>
        <taxon>Dothideomycetes</taxon>
        <taxon>Pleosporomycetidae</taxon>
        <taxon>Pleosporales</taxon>
        <taxon>Massarineae</taxon>
        <taxon>Didymosphaeriaceae</taxon>
        <taxon>Pseudopithomyces</taxon>
    </lineage>
</organism>
<evidence type="ECO:0000313" key="2">
    <source>
        <dbReference type="Proteomes" id="UP001280581"/>
    </source>
</evidence>
<name>A0AAN6LQT6_9PLEO</name>
<evidence type="ECO:0000313" key="1">
    <source>
        <dbReference type="EMBL" id="KAK3202124.1"/>
    </source>
</evidence>
<keyword evidence="2" id="KW-1185">Reference proteome</keyword>
<dbReference type="Proteomes" id="UP001280581">
    <property type="component" value="Unassembled WGS sequence"/>
</dbReference>
<sequence length="340" mass="38317">MSNLPFEDQLTKNVKTLWRTRISSLSALKKHLSGAILVAFDTAGVSRESAGINDSSNVSELGFSVLRTDITTSTLGFNSLDFSEANNTRELTIQLQQRPKRVERTSGPILHAQAAEVGDLVHDFFNDLPGRRILVTYDARQDLKWIASSLPSLADMFDAMVDVQELVDHRSLETRAAEIHPNERLGLRSALIAMRFSGAVGTATRPVNDCGRILQVLGGLVQSRPFHLSEVRPRFPHFENLPKRNVRRKFALRITLASGERLPLWTPADVAAAFRDHEGLCGVGLNWRNALRTQEGVRVWWLLFRDYQTMHTFYKSMDGQVFEGMKIRVVPDFEMGVYPK</sequence>
<proteinExistence type="predicted"/>